<comment type="caution">
    <text evidence="2">The sequence shown here is derived from an EMBL/GenBank/DDBJ whole genome shotgun (WGS) entry which is preliminary data.</text>
</comment>
<dbReference type="Gene3D" id="2.170.15.10">
    <property type="entry name" value="Proaerolysin, chain A, domain 3"/>
    <property type="match status" value="1"/>
</dbReference>
<proteinExistence type="predicted"/>
<protein>
    <recommendedName>
        <fullName evidence="1">Agglutinin domain-containing protein</fullName>
    </recommendedName>
</protein>
<dbReference type="EMBL" id="JAJJMB010016019">
    <property type="protein sequence ID" value="KAI3850465.1"/>
    <property type="molecule type" value="Genomic_DNA"/>
</dbReference>
<evidence type="ECO:0000259" key="1">
    <source>
        <dbReference type="SMART" id="SM00791"/>
    </source>
</evidence>
<accession>A0AAD4S077</accession>
<dbReference type="SUPFAM" id="SSF50382">
    <property type="entry name" value="Agglutinin"/>
    <property type="match status" value="2"/>
</dbReference>
<dbReference type="SUPFAM" id="SSF56973">
    <property type="entry name" value="Aerolisin/ETX pore-forming domain"/>
    <property type="match status" value="1"/>
</dbReference>
<dbReference type="AlphaFoldDB" id="A0AAD4S077"/>
<dbReference type="Proteomes" id="UP001202328">
    <property type="component" value="Unassembled WGS sequence"/>
</dbReference>
<dbReference type="PANTHER" id="PTHR39244">
    <property type="entry name" value="NATTERIN-4"/>
    <property type="match status" value="1"/>
</dbReference>
<evidence type="ECO:0000313" key="3">
    <source>
        <dbReference type="Proteomes" id="UP001202328"/>
    </source>
</evidence>
<evidence type="ECO:0000313" key="2">
    <source>
        <dbReference type="EMBL" id="KAI3850465.1"/>
    </source>
</evidence>
<dbReference type="Gene3D" id="2.80.10.50">
    <property type="match status" value="2"/>
</dbReference>
<dbReference type="Pfam" id="PF07468">
    <property type="entry name" value="Agglutinin"/>
    <property type="match status" value="1"/>
</dbReference>
<name>A0AAD4S077_9MAGN</name>
<reference evidence="2" key="1">
    <citation type="submission" date="2022-04" db="EMBL/GenBank/DDBJ databases">
        <title>A functionally conserved STORR gene fusion in Papaver species that diverged 16.8 million years ago.</title>
        <authorList>
            <person name="Catania T."/>
        </authorList>
    </citation>
    <scope>NUCLEOTIDE SEQUENCE</scope>
    <source>
        <strain evidence="2">S-188037</strain>
    </source>
</reference>
<keyword evidence="3" id="KW-1185">Reference proteome</keyword>
<dbReference type="SMART" id="SM00791">
    <property type="entry name" value="Agglutinin"/>
    <property type="match status" value="2"/>
</dbReference>
<sequence length="518" mass="57482">MKPTSSSLSIVPKQKTPLYKFTSLVVRPPVDGGGVGVAVPLNANSGLHAIMAEILPRYVILQSDYNDRYLRSVEGNSQVPLALKFGGEYSFDRDTRFELQKAEDKDAVGMFNIRCMYNNKYLSTVSATNTWITATAAEPEEDQTKWSCTLFQPVFVTAGDNTMVRFRHIGTGNFACLQTGDSTLADCLKADGDGYDKFLVINWESVVMFPNRIVIKGDNNRYLRTRGDTFLAFDTDTLAGSDREFEVTPSRNGGLRIKCLSNGKLWRKDNGFWIGSDGFDGNIHNTNNVFLPVKLAENMVAFRGLRDNLYLKRLSYDGEHDCLAALNKYVDEYSRLKIEDPVISRKIDNVVFRLPAANISQGKPVVLINKRVENKTLSAMTVAIDLRISDVHSSTWNASLSLSLGVKTTMKSGVPALAEGSIEYSLEFTSSYEWGETVEREVQMGSVYTVEVPSKTIVTASLIAVQGTAGIPFSYTQTDILSDGMEKIYEKDDGWFVGVNAFNETFKVEQTAIPTAKL</sequence>
<dbReference type="PANTHER" id="PTHR39244:SF5">
    <property type="entry name" value="NATTERIN-3-LIKE"/>
    <property type="match status" value="1"/>
</dbReference>
<dbReference type="CDD" id="cd20216">
    <property type="entry name" value="PFM_HFR-2-like"/>
    <property type="match status" value="1"/>
</dbReference>
<dbReference type="InterPro" id="IPR008998">
    <property type="entry name" value="Agglutinin"/>
</dbReference>
<feature type="domain" description="Agglutinin" evidence="1">
    <location>
        <begin position="53"/>
        <end position="202"/>
    </location>
</feature>
<organism evidence="2 3">
    <name type="scientific">Papaver atlanticum</name>
    <dbReference type="NCBI Taxonomy" id="357466"/>
    <lineage>
        <taxon>Eukaryota</taxon>
        <taxon>Viridiplantae</taxon>
        <taxon>Streptophyta</taxon>
        <taxon>Embryophyta</taxon>
        <taxon>Tracheophyta</taxon>
        <taxon>Spermatophyta</taxon>
        <taxon>Magnoliopsida</taxon>
        <taxon>Ranunculales</taxon>
        <taxon>Papaveraceae</taxon>
        <taxon>Papaveroideae</taxon>
        <taxon>Papaver</taxon>
    </lineage>
</organism>
<gene>
    <name evidence="2" type="ORF">MKW98_000275</name>
</gene>
<dbReference type="InterPro" id="IPR053237">
    <property type="entry name" value="Natterin_C"/>
</dbReference>
<dbReference type="InterPro" id="IPR036242">
    <property type="entry name" value="Agglutinin_dom_sf"/>
</dbReference>
<feature type="domain" description="Agglutinin" evidence="1">
    <location>
        <begin position="207"/>
        <end position="340"/>
    </location>
</feature>